<organism evidence="1 5">
    <name type="scientific">Lactiplantibacillus paraplantarum</name>
    <dbReference type="NCBI Taxonomy" id="60520"/>
    <lineage>
        <taxon>Bacteria</taxon>
        <taxon>Bacillati</taxon>
        <taxon>Bacillota</taxon>
        <taxon>Bacilli</taxon>
        <taxon>Lactobacillales</taxon>
        <taxon>Lactobacillaceae</taxon>
        <taxon>Lactiplantibacillus</taxon>
    </lineage>
</organism>
<dbReference type="AlphaFoldDB" id="A0AAD0TML0"/>
<dbReference type="RefSeq" id="WP_056988274.1">
    <property type="nucleotide sequence ID" value="NZ_BDOR01000004.1"/>
</dbReference>
<evidence type="ECO:0000313" key="2">
    <source>
        <dbReference type="EMBL" id="AYJ38918.1"/>
    </source>
</evidence>
<dbReference type="Proteomes" id="UP000277896">
    <property type="component" value="Chromosome"/>
</dbReference>
<dbReference type="EMBL" id="CP032744">
    <property type="protein sequence ID" value="AYJ38918.1"/>
    <property type="molecule type" value="Genomic_DNA"/>
</dbReference>
<proteinExistence type="predicted"/>
<sequence length="319" mass="34687">MTVSLAKVDYGQEHWEKTINDNFSGLDSDTFHLSGGPVSRQNLILNSATPRNTKHWSAPVGGKVLVIRNHLYKNGKVNLFSILHDKEKPGVDEEVFAITDEYTLVPNTNYDVYFIAYGAVGITSFDAYMICHDANDNLNNIQLTTSVVPNPSKAVLYKLSFNSGNNVQGAFRIDNNGSTDGVDHNLFFGEVFVGKSEYWAPAANDIHAEDTGLVRLTMVGAVEGLYQAKDAPLARRVNDLVHLTSGIVATADIPAATRILAMPDKFLGADGGITALCRNVSSQTEFPVTIKDDGLYVAKALPNGTKLDFAGINYLGRDE</sequence>
<protein>
    <submittedName>
        <fullName evidence="1">Uncharacterized protein</fullName>
    </submittedName>
</protein>
<name>A0AAD0TML0_9LACO</name>
<evidence type="ECO:0000313" key="5">
    <source>
        <dbReference type="Proteomes" id="UP000277896"/>
    </source>
</evidence>
<keyword evidence="4" id="KW-1185">Reference proteome</keyword>
<reference evidence="3 4" key="1">
    <citation type="submission" date="2017-04" db="EMBL/GenBank/DDBJ databases">
        <title>In vitro and in silico characterization of Lactobacillus paraplantarum D2-1, a starter culture for soymilk fermentation.</title>
        <authorList>
            <person name="Endo A."/>
            <person name="Sasaki F."/>
            <person name="Maeno S."/>
            <person name="Kanesaki Y."/>
            <person name="Kubota E."/>
            <person name="Torres G.A."/>
            <person name="Tomita S."/>
            <person name="Nakagawa J."/>
        </authorList>
    </citation>
    <scope>NUCLEOTIDE SEQUENCE [LARGE SCALE GENOMIC DNA]</scope>
    <source>
        <strain evidence="3 4">D2-1</strain>
    </source>
</reference>
<evidence type="ECO:0000313" key="1">
    <source>
        <dbReference type="EMBL" id="AYJ38864.1"/>
    </source>
</evidence>
<reference evidence="1 5" key="2">
    <citation type="submission" date="2018-10" db="EMBL/GenBank/DDBJ databases">
        <title>Genome seuquencing of Lactobacillus species.</title>
        <authorList>
            <person name="Baek C."/>
            <person name="Yi H."/>
        </authorList>
    </citation>
    <scope>NUCLEOTIDE SEQUENCE [LARGE SCALE GENOMIC DNA]</scope>
    <source>
        <strain evidence="1 5">DSM 10667</strain>
    </source>
</reference>
<accession>A0AAD0TML0</accession>
<dbReference type="Proteomes" id="UP000236162">
    <property type="component" value="Unassembled WGS sequence"/>
</dbReference>
<dbReference type="EMBL" id="BDOR01000004">
    <property type="protein sequence ID" value="GBF01713.1"/>
    <property type="molecule type" value="Genomic_DNA"/>
</dbReference>
<evidence type="ECO:0000313" key="3">
    <source>
        <dbReference type="EMBL" id="GBF01713.1"/>
    </source>
</evidence>
<gene>
    <name evidence="1" type="ORF">LP667_08560</name>
    <name evidence="2" type="ORF">LP667_08855</name>
    <name evidence="3" type="ORF">LPPLD21_01245</name>
</gene>
<dbReference type="EMBL" id="CP032744">
    <property type="protein sequence ID" value="AYJ38864.1"/>
    <property type="molecule type" value="Genomic_DNA"/>
</dbReference>
<evidence type="ECO:0000313" key="4">
    <source>
        <dbReference type="Proteomes" id="UP000236162"/>
    </source>
</evidence>